<feature type="signal peptide" evidence="9">
    <location>
        <begin position="1"/>
        <end position="26"/>
    </location>
</feature>
<evidence type="ECO:0000256" key="5">
    <source>
        <dbReference type="ARBA" id="ARBA00022729"/>
    </source>
</evidence>
<keyword evidence="7" id="KW-0998">Cell outer membrane</keyword>
<dbReference type="AlphaFoldDB" id="A0A0H3DXG3"/>
<keyword evidence="11" id="KW-1185">Reference proteome</keyword>
<dbReference type="InterPro" id="IPR001897">
    <property type="entry name" value="Porin_gammaproteobac"/>
</dbReference>
<name>A0A0H3DXG3_EDWTF</name>
<keyword evidence="4" id="KW-0812">Transmembrane</keyword>
<dbReference type="PRINTS" id="PR00183">
    <property type="entry name" value="ECOLIPORIN"/>
</dbReference>
<dbReference type="SUPFAM" id="SSF56935">
    <property type="entry name" value="Porins"/>
    <property type="match status" value="1"/>
</dbReference>
<protein>
    <submittedName>
        <fullName evidence="10">Outer membrane protein C Porin OmpC</fullName>
    </submittedName>
</protein>
<evidence type="ECO:0000313" key="10">
    <source>
        <dbReference type="EMBL" id="ADM43235.1"/>
    </source>
</evidence>
<dbReference type="InterPro" id="IPR023614">
    <property type="entry name" value="Porin_dom_sf"/>
</dbReference>
<feature type="compositionally biased region" description="Polar residues" evidence="8">
    <location>
        <begin position="189"/>
        <end position="200"/>
    </location>
</feature>
<feature type="region of interest" description="Disordered" evidence="8">
    <location>
        <begin position="182"/>
        <end position="205"/>
    </location>
</feature>
<proteinExistence type="inferred from homology"/>
<dbReference type="KEGG" id="etd:ETAF_3132"/>
<dbReference type="Gene3D" id="2.40.160.10">
    <property type="entry name" value="Porin"/>
    <property type="match status" value="1"/>
</dbReference>
<dbReference type="HOGENOM" id="CLU_058202_0_0_6"/>
<dbReference type="Pfam" id="PF00267">
    <property type="entry name" value="Porin_1"/>
    <property type="match status" value="1"/>
</dbReference>
<reference evidence="10 11" key="2">
    <citation type="journal article" date="2011" name="BMC Immunol.">
        <title>Comparison of static immersion and intravenous injection systems for exposure of zebrafish embryos to the natural pathogen Edwardsiella tarda.</title>
        <authorList>
            <person name="van Soest J.J."/>
            <person name="Stockhammer O.W."/>
            <person name="Ordas A."/>
            <person name="Bloemberg G.V."/>
            <person name="Spaink H.P."/>
            <person name="Meijer A.H."/>
        </authorList>
    </citation>
    <scope>NUCLEOTIDE SEQUENCE [LARGE SCALE GENOMIC DNA]</scope>
    <source>
        <strain evidence="10 11">FL6-60</strain>
    </source>
</reference>
<evidence type="ECO:0000256" key="3">
    <source>
        <dbReference type="ARBA" id="ARBA00022452"/>
    </source>
</evidence>
<dbReference type="GO" id="GO:0034220">
    <property type="term" value="P:monoatomic ion transmembrane transport"/>
    <property type="evidence" value="ECO:0007669"/>
    <property type="project" value="InterPro"/>
</dbReference>
<keyword evidence="5 9" id="KW-0732">Signal</keyword>
<evidence type="ECO:0000313" key="11">
    <source>
        <dbReference type="Proteomes" id="UP000002230"/>
    </source>
</evidence>
<evidence type="ECO:0000256" key="9">
    <source>
        <dbReference type="SAM" id="SignalP"/>
    </source>
</evidence>
<evidence type="ECO:0000256" key="2">
    <source>
        <dbReference type="ARBA" id="ARBA00007539"/>
    </source>
</evidence>
<reference evidence="11" key="1">
    <citation type="submission" date="2010-08" db="EMBL/GenBank/DDBJ databases">
        <title>Genome comparisons of Edwardsiella bacteria analysed using deep sequencing technology.</title>
        <authorList>
            <person name="van Soest J.J."/>
            <person name="Henkel C.V."/>
            <person name="Jansen H.J."/>
            <person name="van den Hondel C.A.M.J.J."/>
            <person name="Bloemberg G.V."/>
            <person name="Meijer A.H."/>
            <person name="Spaink H.P."/>
        </authorList>
    </citation>
    <scope>NUCLEOTIDE SEQUENCE [LARGE SCALE GENOMIC DNA]</scope>
    <source>
        <strain evidence="11">FL6-60</strain>
    </source>
</reference>
<feature type="chain" id="PRO_5002608022" evidence="9">
    <location>
        <begin position="27"/>
        <end position="377"/>
    </location>
</feature>
<dbReference type="EMBL" id="CP002154">
    <property type="protein sequence ID" value="ADM43235.1"/>
    <property type="molecule type" value="Genomic_DNA"/>
</dbReference>
<keyword evidence="6" id="KW-0472">Membrane</keyword>
<comment type="subcellular location">
    <subcellularLocation>
        <location evidence="1">Cell outer membrane</location>
        <topology evidence="1">Multi-pass membrane protein</topology>
    </subcellularLocation>
</comment>
<dbReference type="PATRIC" id="fig|718251.5.peg.3265"/>
<dbReference type="InterPro" id="IPR033900">
    <property type="entry name" value="Gram_neg_porin_domain"/>
</dbReference>
<gene>
    <name evidence="10" type="primary">ompC</name>
    <name evidence="10" type="ordered locus">ETAF_3132</name>
</gene>
<comment type="similarity">
    <text evidence="2">Belongs to the Gram-negative porin family.</text>
</comment>
<dbReference type="InterPro" id="IPR050298">
    <property type="entry name" value="Gram-neg_bact_OMP"/>
</dbReference>
<dbReference type="GO" id="GO:0015288">
    <property type="term" value="F:porin activity"/>
    <property type="evidence" value="ECO:0007669"/>
    <property type="project" value="InterPro"/>
</dbReference>
<evidence type="ECO:0000256" key="4">
    <source>
        <dbReference type="ARBA" id="ARBA00022692"/>
    </source>
</evidence>
<dbReference type="InterPro" id="IPR001702">
    <property type="entry name" value="Porin_Gram-ve"/>
</dbReference>
<dbReference type="PANTHER" id="PTHR34501:SF8">
    <property type="entry name" value="OUTER MEMBRANE PORIN N-RELATED"/>
    <property type="match status" value="1"/>
</dbReference>
<accession>A0A0H3DXG3</accession>
<dbReference type="PANTHER" id="PTHR34501">
    <property type="entry name" value="PROTEIN YDDL-RELATED"/>
    <property type="match status" value="1"/>
</dbReference>
<evidence type="ECO:0000256" key="1">
    <source>
        <dbReference type="ARBA" id="ARBA00004571"/>
    </source>
</evidence>
<dbReference type="GO" id="GO:0009279">
    <property type="term" value="C:cell outer membrane"/>
    <property type="evidence" value="ECO:0007669"/>
    <property type="project" value="UniProtKB-SubCell"/>
</dbReference>
<dbReference type="Proteomes" id="UP000002230">
    <property type="component" value="Chromosome"/>
</dbReference>
<evidence type="ECO:0000256" key="8">
    <source>
        <dbReference type="SAM" id="MobiDB-lite"/>
    </source>
</evidence>
<organism evidence="10 11">
    <name type="scientific">Edwardsiella tarda (strain FL6-60)</name>
    <dbReference type="NCBI Taxonomy" id="718251"/>
    <lineage>
        <taxon>Bacteria</taxon>
        <taxon>Pseudomonadati</taxon>
        <taxon>Pseudomonadota</taxon>
        <taxon>Gammaproteobacteria</taxon>
        <taxon>Enterobacterales</taxon>
        <taxon>Hafniaceae</taxon>
        <taxon>Edwardsiella</taxon>
    </lineage>
</organism>
<keyword evidence="3" id="KW-1134">Transmembrane beta strand</keyword>
<evidence type="ECO:0000256" key="7">
    <source>
        <dbReference type="ARBA" id="ARBA00023237"/>
    </source>
</evidence>
<evidence type="ECO:0000256" key="6">
    <source>
        <dbReference type="ARBA" id="ARBA00023136"/>
    </source>
</evidence>
<sequence>MMNKIRSLVALSTIGCIGIFPLISHAAEIYNQNGNRVYLDGSFKVRHYFSQDKYIAGDQSKVKFTLRGETKINDLMIGYARWEYNVKLNQPESAGSTKNTTRIGYAGVGFGQYGSFDYGRNYGILNDINGWTGAPIPVFGGVSYDGVDNFMTYRTNNVATYRNRNIFNLVDGLDFGLQVQGKNDGWNDPENQTGPLSSNPRGVAHQNGNGVGTSLVYRFENGLSVGGAYANSARTLEQRQDDLGKRADGWNVGARYDNHNVYLAAIYGEVKNMHYIGKQDGFAPKARGYELLAQYQFDCGLKPSIAYLNGTAKDLKGNAGSNQTYVKFIDLATTYSFNKNLALIFEYKINLLDDNTFTRNNGISTDDVFVTMLNYKF</sequence>
<dbReference type="CDD" id="cd00342">
    <property type="entry name" value="gram_neg_porins"/>
    <property type="match status" value="1"/>
</dbReference>